<dbReference type="CDD" id="cd06259">
    <property type="entry name" value="YdcF-like"/>
    <property type="match status" value="1"/>
</dbReference>
<gene>
    <name evidence="2" type="ordered locus">MLP_05360</name>
</gene>
<evidence type="ECO:0000313" key="2">
    <source>
        <dbReference type="EMBL" id="BAK33550.1"/>
    </source>
</evidence>
<accession>F5XK54</accession>
<dbReference type="OrthoDB" id="9782395at2"/>
<dbReference type="AlphaFoldDB" id="F5XK54"/>
<dbReference type="PANTHER" id="PTHR30336">
    <property type="entry name" value="INNER MEMBRANE PROTEIN, PROBABLE PERMEASE"/>
    <property type="match status" value="1"/>
</dbReference>
<dbReference type="InterPro" id="IPR003848">
    <property type="entry name" value="DUF218"/>
</dbReference>
<evidence type="ECO:0000313" key="3">
    <source>
        <dbReference type="Proteomes" id="UP000007947"/>
    </source>
</evidence>
<dbReference type="GO" id="GO:0005886">
    <property type="term" value="C:plasma membrane"/>
    <property type="evidence" value="ECO:0007669"/>
    <property type="project" value="TreeGrafter"/>
</dbReference>
<dbReference type="Proteomes" id="UP000007947">
    <property type="component" value="Chromosome"/>
</dbReference>
<dbReference type="Pfam" id="PF02698">
    <property type="entry name" value="DUF218"/>
    <property type="match status" value="1"/>
</dbReference>
<keyword evidence="3" id="KW-1185">Reference proteome</keyword>
<dbReference type="RefSeq" id="WP_013861439.1">
    <property type="nucleotide sequence ID" value="NC_015635.1"/>
</dbReference>
<protein>
    <recommendedName>
        <fullName evidence="1">DUF218 domain-containing protein</fullName>
    </recommendedName>
</protein>
<reference evidence="2 3" key="1">
    <citation type="submission" date="2011-05" db="EMBL/GenBank/DDBJ databases">
        <title>Whole genome sequence of Microlunatus phosphovorus NM-1.</title>
        <authorList>
            <person name="Hosoyama A."/>
            <person name="Sasaki K."/>
            <person name="Harada T."/>
            <person name="Igarashi R."/>
            <person name="Kawakoshi A."/>
            <person name="Sasagawa M."/>
            <person name="Fukada J."/>
            <person name="Nakamura S."/>
            <person name="Katano Y."/>
            <person name="Hanada S."/>
            <person name="Kamagata Y."/>
            <person name="Nakamura N."/>
            <person name="Yamazaki S."/>
            <person name="Fujita N."/>
        </authorList>
    </citation>
    <scope>NUCLEOTIDE SEQUENCE [LARGE SCALE GENOMIC DNA]</scope>
    <source>
        <strain evidence="3">ATCC 700054 / DSM 10555 / JCM 9379 / NBRC 101784 / NCIMB 13414 / VKM Ac-1990 / NM-1</strain>
    </source>
</reference>
<dbReference type="STRING" id="1032480.MLP_05360"/>
<organism evidence="2 3">
    <name type="scientific">Microlunatus phosphovorus (strain ATCC 700054 / DSM 10555 / JCM 9379 / NBRC 101784 / NCIMB 13414 / VKM Ac-1990 / NM-1)</name>
    <dbReference type="NCBI Taxonomy" id="1032480"/>
    <lineage>
        <taxon>Bacteria</taxon>
        <taxon>Bacillati</taxon>
        <taxon>Actinomycetota</taxon>
        <taxon>Actinomycetes</taxon>
        <taxon>Propionibacteriales</taxon>
        <taxon>Propionibacteriaceae</taxon>
        <taxon>Microlunatus</taxon>
    </lineage>
</organism>
<dbReference type="eggNOG" id="COG2949">
    <property type="taxonomic scope" value="Bacteria"/>
</dbReference>
<dbReference type="EMBL" id="AP012204">
    <property type="protein sequence ID" value="BAK33550.1"/>
    <property type="molecule type" value="Genomic_DNA"/>
</dbReference>
<dbReference type="HOGENOM" id="CLU_051474_0_0_11"/>
<proteinExistence type="predicted"/>
<dbReference type="PANTHER" id="PTHR30336:SF6">
    <property type="entry name" value="INTEGRAL MEMBRANE PROTEIN"/>
    <property type="match status" value="1"/>
</dbReference>
<name>F5XK54_MICPN</name>
<evidence type="ECO:0000259" key="1">
    <source>
        <dbReference type="Pfam" id="PF02698"/>
    </source>
</evidence>
<feature type="domain" description="DUF218" evidence="1">
    <location>
        <begin position="26"/>
        <end position="168"/>
    </location>
</feature>
<sequence>MPSLRPVAAAVVGGGAIGAASILGGSVGVVRRAAAGHLYSLAQIDQLPAAPVGLVPGAQVYPSGMPSRFLRARLDLAAVVLRRGIVDRLLLSGDACAPEYDEPSAMRAYLISAGVPDDRLILDPYGLDTYDSCVRARDVYGIDRVVMITQSYHLPRAVGTARLVGLDAVGVGDRTVRVREDGTGLNEPWVRGWARDQVACVKTIWDVGSRRRPAPFGQEAGRELDP</sequence>
<dbReference type="InterPro" id="IPR051599">
    <property type="entry name" value="Cell_Envelope_Assoc"/>
</dbReference>
<dbReference type="KEGG" id="mph:MLP_05360"/>